<comment type="function">
    <text evidence="3">Inhibits all the catalytic activities of DNA gyrase by preventing its interaction with DNA. Acts by binding directly to the C-terminal domain of GyrB, which probably disrupts DNA binding by the gyrase.</text>
</comment>
<dbReference type="Pfam" id="PF03884">
    <property type="entry name" value="YacG"/>
    <property type="match status" value="1"/>
</dbReference>
<reference evidence="4 5" key="1">
    <citation type="submission" date="2020-04" db="EMBL/GenBank/DDBJ databases">
        <title>Thalassotalea sp. M1531, isolated from the surface of marine red alga.</title>
        <authorList>
            <person name="Pang L."/>
            <person name="Lu D.-C."/>
        </authorList>
    </citation>
    <scope>NUCLEOTIDE SEQUENCE [LARGE SCALE GENOMIC DNA]</scope>
    <source>
        <strain evidence="4 5">M1531</strain>
    </source>
</reference>
<keyword evidence="1 3" id="KW-0479">Metal-binding</keyword>
<dbReference type="Proteomes" id="UP000568664">
    <property type="component" value="Unassembled WGS sequence"/>
</dbReference>
<accession>A0A7Y0LE79</accession>
<comment type="cofactor">
    <cofactor evidence="3">
        <name>Zn(2+)</name>
        <dbReference type="ChEBI" id="CHEBI:29105"/>
    </cofactor>
    <text evidence="3">Binds 1 zinc ion.</text>
</comment>
<evidence type="ECO:0000313" key="5">
    <source>
        <dbReference type="Proteomes" id="UP000568664"/>
    </source>
</evidence>
<dbReference type="AlphaFoldDB" id="A0A7Y0LE79"/>
<dbReference type="EMBL" id="JABBXH010000003">
    <property type="protein sequence ID" value="NMP32056.1"/>
    <property type="molecule type" value="Genomic_DNA"/>
</dbReference>
<comment type="subunit">
    <text evidence="3">Interacts with GyrB.</text>
</comment>
<dbReference type="InterPro" id="IPR005584">
    <property type="entry name" value="DNA_gyrase_inhibitor_YacG"/>
</dbReference>
<keyword evidence="2 3" id="KW-0862">Zinc</keyword>
<evidence type="ECO:0000256" key="2">
    <source>
        <dbReference type="ARBA" id="ARBA00022833"/>
    </source>
</evidence>
<feature type="binding site" evidence="3">
    <location>
        <position position="26"/>
    </location>
    <ligand>
        <name>Zn(2+)</name>
        <dbReference type="ChEBI" id="CHEBI:29105"/>
    </ligand>
</feature>
<dbReference type="Gene3D" id="3.30.50.10">
    <property type="entry name" value="Erythroid Transcription Factor GATA-1, subunit A"/>
    <property type="match status" value="1"/>
</dbReference>
<dbReference type="GO" id="GO:0008657">
    <property type="term" value="F:DNA topoisomerase type II (double strand cut, ATP-hydrolyzing) inhibitor activity"/>
    <property type="evidence" value="ECO:0007669"/>
    <property type="project" value="UniProtKB-UniRule"/>
</dbReference>
<dbReference type="PANTHER" id="PTHR36150">
    <property type="entry name" value="DNA GYRASE INHIBITOR YACG"/>
    <property type="match status" value="1"/>
</dbReference>
<protein>
    <recommendedName>
        <fullName evidence="3">DNA gyrase inhibitor YacG</fullName>
    </recommendedName>
</protein>
<evidence type="ECO:0000313" key="4">
    <source>
        <dbReference type="EMBL" id="NMP32056.1"/>
    </source>
</evidence>
<dbReference type="PANTHER" id="PTHR36150:SF1">
    <property type="entry name" value="DNA GYRASE INHIBITOR YACG"/>
    <property type="match status" value="1"/>
</dbReference>
<proteinExistence type="inferred from homology"/>
<dbReference type="NCBIfam" id="NF001638">
    <property type="entry name" value="PRK00418.1"/>
    <property type="match status" value="1"/>
</dbReference>
<feature type="binding site" evidence="3">
    <location>
        <position position="7"/>
    </location>
    <ligand>
        <name>Zn(2+)</name>
        <dbReference type="ChEBI" id="CHEBI:29105"/>
    </ligand>
</feature>
<comment type="similarity">
    <text evidence="3">Belongs to the DNA gyrase inhibitor YacG family.</text>
</comment>
<feature type="binding site" evidence="3">
    <location>
        <position position="30"/>
    </location>
    <ligand>
        <name>Zn(2+)</name>
        <dbReference type="ChEBI" id="CHEBI:29105"/>
    </ligand>
</feature>
<feature type="binding site" evidence="3">
    <location>
        <position position="10"/>
    </location>
    <ligand>
        <name>Zn(2+)</name>
        <dbReference type="ChEBI" id="CHEBI:29105"/>
    </ligand>
</feature>
<dbReference type="HAMAP" id="MF_00649">
    <property type="entry name" value="DNA_gyrase_inhibitor_YacG"/>
    <property type="match status" value="1"/>
</dbReference>
<dbReference type="GO" id="GO:0008270">
    <property type="term" value="F:zinc ion binding"/>
    <property type="evidence" value="ECO:0007669"/>
    <property type="project" value="UniProtKB-UniRule"/>
</dbReference>
<dbReference type="InterPro" id="IPR013088">
    <property type="entry name" value="Znf_NHR/GATA"/>
</dbReference>
<gene>
    <name evidence="3 4" type="primary">yacG</name>
    <name evidence="4" type="ORF">HII17_10795</name>
</gene>
<evidence type="ECO:0000256" key="1">
    <source>
        <dbReference type="ARBA" id="ARBA00022723"/>
    </source>
</evidence>
<sequence length="78" mass="9213">MTLIVKCPTCEKDVQWQAENTFRPFCSERCKLIDLGDWAEENHKISQKLPSNEPISEEMIDALEEQFLQHNKFFVEPE</sequence>
<evidence type="ECO:0000256" key="3">
    <source>
        <dbReference type="HAMAP-Rule" id="MF_00649"/>
    </source>
</evidence>
<keyword evidence="5" id="KW-1185">Reference proteome</keyword>
<organism evidence="4 5">
    <name type="scientific">Thalassotalea algicola</name>
    <dbReference type="NCBI Taxonomy" id="2716224"/>
    <lineage>
        <taxon>Bacteria</taxon>
        <taxon>Pseudomonadati</taxon>
        <taxon>Pseudomonadota</taxon>
        <taxon>Gammaproteobacteria</taxon>
        <taxon>Alteromonadales</taxon>
        <taxon>Colwelliaceae</taxon>
        <taxon>Thalassotalea</taxon>
    </lineage>
</organism>
<dbReference type="GO" id="GO:0006355">
    <property type="term" value="P:regulation of DNA-templated transcription"/>
    <property type="evidence" value="ECO:0007669"/>
    <property type="project" value="InterPro"/>
</dbReference>
<comment type="caution">
    <text evidence="4">The sequence shown here is derived from an EMBL/GenBank/DDBJ whole genome shotgun (WGS) entry which is preliminary data.</text>
</comment>
<dbReference type="SUPFAM" id="SSF57716">
    <property type="entry name" value="Glucocorticoid receptor-like (DNA-binding domain)"/>
    <property type="match status" value="1"/>
</dbReference>
<dbReference type="RefSeq" id="WP_169075378.1">
    <property type="nucleotide sequence ID" value="NZ_JABBXH010000003.1"/>
</dbReference>
<name>A0A7Y0LE79_9GAMM</name>